<evidence type="ECO:0000256" key="2">
    <source>
        <dbReference type="ARBA" id="ARBA00022692"/>
    </source>
</evidence>
<dbReference type="GO" id="GO:0030416">
    <property type="term" value="P:methylamine metabolic process"/>
    <property type="evidence" value="ECO:0007669"/>
    <property type="project" value="InterPro"/>
</dbReference>
<keyword evidence="2 5" id="KW-0812">Transmembrane</keyword>
<feature type="transmembrane region" description="Helical" evidence="5">
    <location>
        <begin position="15"/>
        <end position="34"/>
    </location>
</feature>
<evidence type="ECO:0000313" key="8">
    <source>
        <dbReference type="Proteomes" id="UP000270046"/>
    </source>
</evidence>
<dbReference type="GO" id="GO:0016020">
    <property type="term" value="C:membrane"/>
    <property type="evidence" value="ECO:0007669"/>
    <property type="project" value="UniProtKB-SubCell"/>
</dbReference>
<proteinExistence type="predicted"/>
<dbReference type="EMBL" id="CP032869">
    <property type="protein sequence ID" value="AYL95302.1"/>
    <property type="molecule type" value="Genomic_DNA"/>
</dbReference>
<organism evidence="7 8">
    <name type="scientific">Mucilaginibacter celer</name>
    <dbReference type="NCBI Taxonomy" id="2305508"/>
    <lineage>
        <taxon>Bacteria</taxon>
        <taxon>Pseudomonadati</taxon>
        <taxon>Bacteroidota</taxon>
        <taxon>Sphingobacteriia</taxon>
        <taxon>Sphingobacteriales</taxon>
        <taxon>Sphingobacteriaceae</taxon>
        <taxon>Mucilaginibacter</taxon>
    </lineage>
</organism>
<accession>A0A494VWD9</accession>
<keyword evidence="3 5" id="KW-1133">Transmembrane helix</keyword>
<comment type="subcellular location">
    <subcellularLocation>
        <location evidence="1">Membrane</location>
        <topology evidence="1">Multi-pass membrane protein</topology>
    </subcellularLocation>
</comment>
<dbReference type="Pfam" id="PF07291">
    <property type="entry name" value="MauE"/>
    <property type="match status" value="1"/>
</dbReference>
<protein>
    <recommendedName>
        <fullName evidence="6">Methylamine utilisation protein MauE domain-containing protein</fullName>
    </recommendedName>
</protein>
<dbReference type="InterPro" id="IPR009908">
    <property type="entry name" value="Methylamine_util_MauE"/>
</dbReference>
<evidence type="ECO:0000256" key="3">
    <source>
        <dbReference type="ARBA" id="ARBA00022989"/>
    </source>
</evidence>
<evidence type="ECO:0000256" key="5">
    <source>
        <dbReference type="SAM" id="Phobius"/>
    </source>
</evidence>
<evidence type="ECO:0000256" key="1">
    <source>
        <dbReference type="ARBA" id="ARBA00004141"/>
    </source>
</evidence>
<gene>
    <name evidence="7" type="ORF">HYN43_008330</name>
</gene>
<name>A0A494VWD9_9SPHI</name>
<reference evidence="7 8" key="1">
    <citation type="submission" date="2018-10" db="EMBL/GenBank/DDBJ databases">
        <title>Genome sequencing of Mucilaginibacter sp. HYN0043.</title>
        <authorList>
            <person name="Kim M."/>
            <person name="Yi H."/>
        </authorList>
    </citation>
    <scope>NUCLEOTIDE SEQUENCE [LARGE SCALE GENOMIC DNA]</scope>
    <source>
        <strain evidence="7 8">HYN0043</strain>
    </source>
</reference>
<dbReference type="KEGG" id="muh:HYN43_008330"/>
<dbReference type="Proteomes" id="UP000270046">
    <property type="component" value="Chromosome"/>
</dbReference>
<evidence type="ECO:0000259" key="6">
    <source>
        <dbReference type="Pfam" id="PF07291"/>
    </source>
</evidence>
<dbReference type="OrthoDB" id="673785at2"/>
<feature type="transmembrane region" description="Helical" evidence="5">
    <location>
        <begin position="122"/>
        <end position="138"/>
    </location>
</feature>
<feature type="domain" description="Methylamine utilisation protein MauE" evidence="6">
    <location>
        <begin position="14"/>
        <end position="136"/>
    </location>
</feature>
<evidence type="ECO:0000313" key="7">
    <source>
        <dbReference type="EMBL" id="AYL95302.1"/>
    </source>
</evidence>
<dbReference type="UniPathway" id="UPA00895"/>
<keyword evidence="8" id="KW-1185">Reference proteome</keyword>
<evidence type="ECO:0000256" key="4">
    <source>
        <dbReference type="ARBA" id="ARBA00023136"/>
    </source>
</evidence>
<keyword evidence="4 5" id="KW-0472">Membrane</keyword>
<dbReference type="AlphaFoldDB" id="A0A494VWD9"/>
<feature type="transmembrane region" description="Helical" evidence="5">
    <location>
        <begin position="79"/>
        <end position="102"/>
    </location>
</feature>
<feature type="transmembrane region" description="Helical" evidence="5">
    <location>
        <begin position="54"/>
        <end position="72"/>
    </location>
</feature>
<sequence length="147" mass="16892">MLSNMNHKEKIGREIINVLLIFLWVYAAFSKAINYHSFIWQIRNQELWPTLKELVVKTLIPIELITALLLLIPGMRRTGLLISALLLAVFTIYIALVILHFFPRTPCSCGGILERIGWKTHFFFNVGCLILNIASLTPEKERRSATK</sequence>